<evidence type="ECO:0000313" key="1">
    <source>
        <dbReference type="EMBL" id="GGF95283.1"/>
    </source>
</evidence>
<dbReference type="InterPro" id="IPR015305">
    <property type="entry name" value="DUF1961"/>
</dbReference>
<dbReference type="AlphaFoldDB" id="A0A917FN95"/>
<dbReference type="RefSeq" id="WP_229724966.1">
    <property type="nucleotide sequence ID" value="NZ_BMGR01000003.1"/>
</dbReference>
<reference evidence="1" key="2">
    <citation type="submission" date="2020-09" db="EMBL/GenBank/DDBJ databases">
        <authorList>
            <person name="Sun Q."/>
            <person name="Zhou Y."/>
        </authorList>
    </citation>
    <scope>NUCLEOTIDE SEQUENCE</scope>
    <source>
        <strain evidence="1">CGMCC 1.12987</strain>
    </source>
</reference>
<keyword evidence="2" id="KW-1185">Reference proteome</keyword>
<evidence type="ECO:0008006" key="3">
    <source>
        <dbReference type="Google" id="ProtNLM"/>
    </source>
</evidence>
<accession>A0A917FN95</accession>
<comment type="caution">
    <text evidence="1">The sequence shown here is derived from an EMBL/GenBank/DDBJ whole genome shotgun (WGS) entry which is preliminary data.</text>
</comment>
<organism evidence="1 2">
    <name type="scientific">Paenibacillus abyssi</name>
    <dbReference type="NCBI Taxonomy" id="1340531"/>
    <lineage>
        <taxon>Bacteria</taxon>
        <taxon>Bacillati</taxon>
        <taxon>Bacillota</taxon>
        <taxon>Bacilli</taxon>
        <taxon>Bacillales</taxon>
        <taxon>Paenibacillaceae</taxon>
        <taxon>Paenibacillus</taxon>
    </lineage>
</organism>
<gene>
    <name evidence="1" type="primary">yesU</name>
    <name evidence="1" type="ORF">GCM10010916_10810</name>
</gene>
<dbReference type="InterPro" id="IPR013320">
    <property type="entry name" value="ConA-like_dom_sf"/>
</dbReference>
<name>A0A917FN95_9BACL</name>
<proteinExistence type="predicted"/>
<dbReference type="Pfam" id="PF09224">
    <property type="entry name" value="DUF1961"/>
    <property type="match status" value="1"/>
</dbReference>
<dbReference type="Proteomes" id="UP000644756">
    <property type="component" value="Unassembled WGS sequence"/>
</dbReference>
<reference evidence="1" key="1">
    <citation type="journal article" date="2014" name="Int. J. Syst. Evol. Microbiol.">
        <title>Complete genome sequence of Corynebacterium casei LMG S-19264T (=DSM 44701T), isolated from a smear-ripened cheese.</title>
        <authorList>
            <consortium name="US DOE Joint Genome Institute (JGI-PGF)"/>
            <person name="Walter F."/>
            <person name="Albersmeier A."/>
            <person name="Kalinowski J."/>
            <person name="Ruckert C."/>
        </authorList>
    </citation>
    <scope>NUCLEOTIDE SEQUENCE</scope>
    <source>
        <strain evidence="1">CGMCC 1.12987</strain>
    </source>
</reference>
<sequence length="228" mass="25859">MRLKVEDEELLYTNALASPKDIDGFVMEGDGSVTFPTGRMRLESTRSPEEGQAANVVYWCPQTFPDDIAIRWRFWPIGQPGLAIMFFCGAGRNGQDVLDPSLQERNGIYDQYHHGDINAYHVSYFRKSYPSERRLQTANLRKSYGFHLVAQGADPIPHVVDCDPPYRMEVLKCGADIVFSIEDIPIFHFTDDAVSYGPVLGAGKIGFRQMAPLVAEYSDLEIYKVRRR</sequence>
<dbReference type="Gene3D" id="2.60.120.200">
    <property type="match status" value="1"/>
</dbReference>
<protein>
    <recommendedName>
        <fullName evidence="3">DUF1961 domain-containing protein</fullName>
    </recommendedName>
</protein>
<dbReference type="EMBL" id="BMGR01000003">
    <property type="protein sequence ID" value="GGF95283.1"/>
    <property type="molecule type" value="Genomic_DNA"/>
</dbReference>
<dbReference type="SUPFAM" id="SSF49899">
    <property type="entry name" value="Concanavalin A-like lectins/glucanases"/>
    <property type="match status" value="1"/>
</dbReference>
<evidence type="ECO:0000313" key="2">
    <source>
        <dbReference type="Proteomes" id="UP000644756"/>
    </source>
</evidence>